<name>A0A839EHS0_9HYPH</name>
<reference evidence="1 2" key="1">
    <citation type="submission" date="2020-07" db="EMBL/GenBank/DDBJ databases">
        <title>Genomic Encyclopedia of Type Strains, Phase IV (KMG-V): Genome sequencing to study the core and pangenomes of soil and plant-associated prokaryotes.</title>
        <authorList>
            <person name="Whitman W."/>
        </authorList>
    </citation>
    <scope>NUCLEOTIDE SEQUENCE [LARGE SCALE GENOMIC DNA]</scope>
    <source>
        <strain evidence="1 2">AN3</strain>
    </source>
</reference>
<dbReference type="RefSeq" id="WP_182549047.1">
    <property type="nucleotide sequence ID" value="NZ_JACGXN010000002.1"/>
</dbReference>
<proteinExistence type="predicted"/>
<evidence type="ECO:0000313" key="1">
    <source>
        <dbReference type="EMBL" id="MBA8878339.1"/>
    </source>
</evidence>
<comment type="caution">
    <text evidence="1">The sequence shown here is derived from an EMBL/GenBank/DDBJ whole genome shotgun (WGS) entry which is preliminary data.</text>
</comment>
<gene>
    <name evidence="1" type="ORF">FHW16_002051</name>
</gene>
<dbReference type="AlphaFoldDB" id="A0A839EHS0"/>
<accession>A0A839EHS0</accession>
<keyword evidence="2" id="KW-1185">Reference proteome</keyword>
<organism evidence="1 2">
    <name type="scientific">Phyllobacterium myrsinacearum</name>
    <dbReference type="NCBI Taxonomy" id="28101"/>
    <lineage>
        <taxon>Bacteria</taxon>
        <taxon>Pseudomonadati</taxon>
        <taxon>Pseudomonadota</taxon>
        <taxon>Alphaproteobacteria</taxon>
        <taxon>Hyphomicrobiales</taxon>
        <taxon>Phyllobacteriaceae</taxon>
        <taxon>Phyllobacterium</taxon>
    </lineage>
</organism>
<sequence length="74" mass="8326">MTRFILVLIGYTLLAVRAIAQARPFTDSVGRVVEIRTGSQRKRLIYCHLSGLAGFILSKPGQRILEKHGFRKAE</sequence>
<evidence type="ECO:0000313" key="2">
    <source>
        <dbReference type="Proteomes" id="UP000549052"/>
    </source>
</evidence>
<protein>
    <submittedName>
        <fullName evidence="1">Uncharacterized protein</fullName>
    </submittedName>
</protein>
<dbReference type="Proteomes" id="UP000549052">
    <property type="component" value="Unassembled WGS sequence"/>
</dbReference>
<dbReference type="EMBL" id="JACGXN010000002">
    <property type="protein sequence ID" value="MBA8878339.1"/>
    <property type="molecule type" value="Genomic_DNA"/>
</dbReference>